<reference evidence="7 8" key="1">
    <citation type="journal article" date="2020" name="ISME J.">
        <title>Uncovering the hidden diversity of litter-decomposition mechanisms in mushroom-forming fungi.</title>
        <authorList>
            <person name="Floudas D."/>
            <person name="Bentzer J."/>
            <person name="Ahren D."/>
            <person name="Johansson T."/>
            <person name="Persson P."/>
            <person name="Tunlid A."/>
        </authorList>
    </citation>
    <scope>NUCLEOTIDE SEQUENCE [LARGE SCALE GENOMIC DNA]</scope>
    <source>
        <strain evidence="7 8">CBS 406.79</strain>
    </source>
</reference>
<name>A0A8H5HXN7_9AGAR</name>
<dbReference type="AlphaFoldDB" id="A0A8H5HXN7"/>
<dbReference type="GO" id="GO:0008270">
    <property type="term" value="F:zinc ion binding"/>
    <property type="evidence" value="ECO:0007669"/>
    <property type="project" value="InterPro"/>
</dbReference>
<accession>A0A8H5HXN7</accession>
<organism evidence="7 8">
    <name type="scientific">Collybiopsis confluens</name>
    <dbReference type="NCBI Taxonomy" id="2823264"/>
    <lineage>
        <taxon>Eukaryota</taxon>
        <taxon>Fungi</taxon>
        <taxon>Dikarya</taxon>
        <taxon>Basidiomycota</taxon>
        <taxon>Agaricomycotina</taxon>
        <taxon>Agaricomycetes</taxon>
        <taxon>Agaricomycetidae</taxon>
        <taxon>Agaricales</taxon>
        <taxon>Marasmiineae</taxon>
        <taxon>Omphalotaceae</taxon>
        <taxon>Collybiopsis</taxon>
    </lineage>
</organism>
<dbReference type="PANTHER" id="PTHR47338">
    <property type="entry name" value="ZN(II)2CYS6 TRANSCRIPTION FACTOR (EUROFUNG)-RELATED"/>
    <property type="match status" value="1"/>
</dbReference>
<sequence length="548" mass="61834">MSISLQKGSACTNCRHRKIVRLNLTPKIASALMTVFTEIDSGVTHRQSLEDQISILEARLRDLENGAGFIGKADRPPLAHRSGAEVYLRPLTNSTLEGRRSNRAYLHRPFLKRLQLLAVPASSSGNEALPPIIHQMLMINFIRKTCSLGFFLHKEKFKQAVFRPGGAKEERPTFALLNASYLWGIHLSSSRNPPDQEATLVSRALQSSAHALSENHSRKVVECIQSEVLLATYLYRAGRTVEGRYHCTAAASLVLSNGMHKIRAPSESSGYLETYSNPSASPRDTVEEGEQINAFWGVYILDIFWNVVYGIPSSIPPDLRVDCPWPRLIEDYEQTPYDPEFRNIETIERFLFGYPDNSNSPKANFAKAAVLFERATTTALQLKNDPSSTQFQTKFNSLDNVIQGFVEGLPPMRLGSPPPVEYQLCMKSLAHAAAIQLHIPFAHQNQASRRRILKAAKAILEFIDDWSHIPEMEFIDPMLAIIWALCCKVFIEEGLRMKMRCAPALFSPVDIRAFSERIIVAMENHNFPLMRHQLAQVRDAFARTYLKR</sequence>
<dbReference type="GO" id="GO:0006351">
    <property type="term" value="P:DNA-templated transcription"/>
    <property type="evidence" value="ECO:0007669"/>
    <property type="project" value="InterPro"/>
</dbReference>
<comment type="caution">
    <text evidence="7">The sequence shown here is derived from an EMBL/GenBank/DDBJ whole genome shotgun (WGS) entry which is preliminary data.</text>
</comment>
<dbReference type="EMBL" id="JAACJN010000010">
    <property type="protein sequence ID" value="KAF5391318.1"/>
    <property type="molecule type" value="Genomic_DNA"/>
</dbReference>
<evidence type="ECO:0000256" key="1">
    <source>
        <dbReference type="ARBA" id="ARBA00004123"/>
    </source>
</evidence>
<dbReference type="GO" id="GO:0003677">
    <property type="term" value="F:DNA binding"/>
    <property type="evidence" value="ECO:0007669"/>
    <property type="project" value="InterPro"/>
</dbReference>
<feature type="domain" description="Xylanolytic transcriptional activator regulatory" evidence="6">
    <location>
        <begin position="243"/>
        <end position="332"/>
    </location>
</feature>
<dbReference type="InterPro" id="IPR007219">
    <property type="entry name" value="XnlR_reg_dom"/>
</dbReference>
<dbReference type="InterPro" id="IPR050815">
    <property type="entry name" value="TF_fung"/>
</dbReference>
<gene>
    <name evidence="7" type="ORF">D9757_002087</name>
</gene>
<keyword evidence="3" id="KW-0805">Transcription regulation</keyword>
<dbReference type="Pfam" id="PF04082">
    <property type="entry name" value="Fungal_trans"/>
    <property type="match status" value="1"/>
</dbReference>
<keyword evidence="4" id="KW-0804">Transcription</keyword>
<evidence type="ECO:0000313" key="8">
    <source>
        <dbReference type="Proteomes" id="UP000518752"/>
    </source>
</evidence>
<dbReference type="OrthoDB" id="2309723at2759"/>
<keyword evidence="5" id="KW-0539">Nucleus</keyword>
<dbReference type="GO" id="GO:0005634">
    <property type="term" value="C:nucleus"/>
    <property type="evidence" value="ECO:0007669"/>
    <property type="project" value="UniProtKB-SubCell"/>
</dbReference>
<evidence type="ECO:0000256" key="5">
    <source>
        <dbReference type="ARBA" id="ARBA00023242"/>
    </source>
</evidence>
<protein>
    <recommendedName>
        <fullName evidence="6">Xylanolytic transcriptional activator regulatory domain-containing protein</fullName>
    </recommendedName>
</protein>
<dbReference type="Proteomes" id="UP000518752">
    <property type="component" value="Unassembled WGS sequence"/>
</dbReference>
<keyword evidence="2" id="KW-0479">Metal-binding</keyword>
<evidence type="ECO:0000313" key="7">
    <source>
        <dbReference type="EMBL" id="KAF5391318.1"/>
    </source>
</evidence>
<evidence type="ECO:0000259" key="6">
    <source>
        <dbReference type="SMART" id="SM00906"/>
    </source>
</evidence>
<evidence type="ECO:0000256" key="2">
    <source>
        <dbReference type="ARBA" id="ARBA00022723"/>
    </source>
</evidence>
<evidence type="ECO:0000256" key="3">
    <source>
        <dbReference type="ARBA" id="ARBA00023015"/>
    </source>
</evidence>
<proteinExistence type="predicted"/>
<dbReference type="GO" id="GO:0000981">
    <property type="term" value="F:DNA-binding transcription factor activity, RNA polymerase II-specific"/>
    <property type="evidence" value="ECO:0007669"/>
    <property type="project" value="InterPro"/>
</dbReference>
<dbReference type="CDD" id="cd12148">
    <property type="entry name" value="fungal_TF_MHR"/>
    <property type="match status" value="1"/>
</dbReference>
<dbReference type="SMART" id="SM00906">
    <property type="entry name" value="Fungal_trans"/>
    <property type="match status" value="1"/>
</dbReference>
<dbReference type="PANTHER" id="PTHR47338:SF29">
    <property type="entry name" value="ZN(2)-C6 FUNGAL-TYPE DOMAIN-CONTAINING PROTEIN"/>
    <property type="match status" value="1"/>
</dbReference>
<keyword evidence="8" id="KW-1185">Reference proteome</keyword>
<evidence type="ECO:0000256" key="4">
    <source>
        <dbReference type="ARBA" id="ARBA00023163"/>
    </source>
</evidence>
<comment type="subcellular location">
    <subcellularLocation>
        <location evidence="1">Nucleus</location>
    </subcellularLocation>
</comment>